<organism evidence="2 3">
    <name type="scientific">Setaria viridis</name>
    <name type="common">Green bristlegrass</name>
    <name type="synonym">Setaria italica subsp. viridis</name>
    <dbReference type="NCBI Taxonomy" id="4556"/>
    <lineage>
        <taxon>Eukaryota</taxon>
        <taxon>Viridiplantae</taxon>
        <taxon>Streptophyta</taxon>
        <taxon>Embryophyta</taxon>
        <taxon>Tracheophyta</taxon>
        <taxon>Spermatophyta</taxon>
        <taxon>Magnoliopsida</taxon>
        <taxon>Liliopsida</taxon>
        <taxon>Poales</taxon>
        <taxon>Poaceae</taxon>
        <taxon>PACMAD clade</taxon>
        <taxon>Panicoideae</taxon>
        <taxon>Panicodae</taxon>
        <taxon>Paniceae</taxon>
        <taxon>Cenchrinae</taxon>
        <taxon>Setaria</taxon>
    </lineage>
</organism>
<dbReference type="EMBL" id="CM016557">
    <property type="protein sequence ID" value="TKW09496.1"/>
    <property type="molecule type" value="Genomic_DNA"/>
</dbReference>
<sequence>MRALTRAVSLLLAASSWGRLRLPCHHTTHCPARGRVSPRYRPPLSSLSPPPLPLSYPQRGGAPLPSYRWRCCCYPNGSGFQSACGCSLT</sequence>
<feature type="chain" id="PRO_5020218192" description="Secreted protein" evidence="1">
    <location>
        <begin position="19"/>
        <end position="89"/>
    </location>
</feature>
<evidence type="ECO:0000313" key="2">
    <source>
        <dbReference type="EMBL" id="TKW09496.1"/>
    </source>
</evidence>
<proteinExistence type="predicted"/>
<keyword evidence="3" id="KW-1185">Reference proteome</keyword>
<evidence type="ECO:0008006" key="4">
    <source>
        <dbReference type="Google" id="ProtNLM"/>
    </source>
</evidence>
<dbReference type="Proteomes" id="UP000298652">
    <property type="component" value="Chromosome 6"/>
</dbReference>
<feature type="signal peptide" evidence="1">
    <location>
        <begin position="1"/>
        <end position="18"/>
    </location>
</feature>
<protein>
    <recommendedName>
        <fullName evidence="4">Secreted protein</fullName>
    </recommendedName>
</protein>
<evidence type="ECO:0000256" key="1">
    <source>
        <dbReference type="SAM" id="SignalP"/>
    </source>
</evidence>
<keyword evidence="1" id="KW-0732">Signal</keyword>
<dbReference type="AlphaFoldDB" id="A0A4V6D585"/>
<name>A0A4V6D585_SETVI</name>
<dbReference type="Gramene" id="TKW09496">
    <property type="protein sequence ID" value="TKW09496"/>
    <property type="gene ID" value="SEVIR_6G105450v2"/>
</dbReference>
<gene>
    <name evidence="2" type="ORF">SEVIR_6G105450v2</name>
</gene>
<accession>A0A4V6D585</accession>
<reference evidence="2" key="1">
    <citation type="submission" date="2019-03" db="EMBL/GenBank/DDBJ databases">
        <title>WGS assembly of Setaria viridis.</title>
        <authorList>
            <person name="Huang P."/>
            <person name="Jenkins J."/>
            <person name="Grimwood J."/>
            <person name="Barry K."/>
            <person name="Healey A."/>
            <person name="Mamidi S."/>
            <person name="Sreedasyam A."/>
            <person name="Shu S."/>
            <person name="Feldman M."/>
            <person name="Wu J."/>
            <person name="Yu Y."/>
            <person name="Chen C."/>
            <person name="Johnson J."/>
            <person name="Rokhsar D."/>
            <person name="Baxter I."/>
            <person name="Schmutz J."/>
            <person name="Brutnell T."/>
            <person name="Kellogg E."/>
        </authorList>
    </citation>
    <scope>NUCLEOTIDE SEQUENCE [LARGE SCALE GENOMIC DNA]</scope>
</reference>
<evidence type="ECO:0000313" key="3">
    <source>
        <dbReference type="Proteomes" id="UP000298652"/>
    </source>
</evidence>